<sequence length="1422" mass="160287">MWVKFNTLSTALKAKNMLGSLKFAGNHLEIRNLKDDLIPDKKFKFDMELFRKLKRIGEACKVKVNASDEKKERVAHAWEVSSKKAESSIKDTSRDTHHSTKKTNYSGETSLKASFRNNQNFLSESGKTSNEDISRSDKKSLKNLDSDEELSLSSEEESRPFDLRTKIEQKKKIRTASQRQVLSDERDSEKKKDSGIGQKSPEKKQSRVSMIPLVAVKDIVSPSENEISLSVVSLSKAYSESELSEIEDGELPSVSKRLAHALKKKSSPRKSKHKASLNKGKIASPVKISNKTFESHKRRSGHEKDITVKRSKKQKTDTNPAENCEESSGKESKKTGDKLPNLTGKTTADVTKIKASPQTKSLDCVNSSALKEPSKATDAKNTGKSSNVMQYSLKVTNTSEMMPNKIVKCLLQVMAAYGRTLQEKDGTIYRFRSLPQALIARYLLDGFRLLDTKLKVTLNNAMPAGKQPQLNPSKVIAKCNKLRNRVQDFHKEMADIARYEVEKEVNIYTFKVYQCYDMKCPATHVCHRYHSKEDRRRNPSLCTYSTELCPAVHKGLPCPRGDDCENAHSTVEILFHQERYRNHVCVGWKDNKRCPMKNQICPFAHPESPDLFFHPTWEDLYVEGLRNTLNFLTGAITNHFRLSIPDLQRANHADALPSILTIRIMVVTPCERIVQLLYDASRDLATNCHHDIVAITMESQMPDSSVVIGTPDSLTRLFFSPKLENGGVLSSFKISKLDALILDDITGLLKIFAHSPGSYARLKQFLATEGVNKVVVTEKIDAEEMQVASSLLSTYLIGVPQRSSSNEEVSSDVASESCTASQKNVHSSSNKAKDLSPDKAPQNTSRKNSNNVSKPLSRSSVELVFESSSSKRYSLSPLSSSSSCAYKLASSSSKENLPAYSASRNPIPKKPIEDFPSSKIYDEEMLSSSFSSRKRRREESSNKSSCIYIKDRETSSSAKKHISSYLSEKSPSPYHERHTPMESSRTSRSSSYENHSDSATREYKERETRSSSCSKRHKHRHKERSSLLSKKNSSSHRDQESPSLLSRKHRTKHTCGKHKCRKHSHSVSCKKKKYSGHDIDTATCDPLSKASVEEFTPSLHANMLKNVFQEISSQSSWKVLQNTLKEPIPQTSPVILQHAKEGTQILSHKLQPDHRIEMPGSIFKDWQLQNTSPTLPSLDSETLLPFNIPNAHGPTSSRLVPSPCVNCRHLKDMKSEEFQRLEKSMLEAHKSEYLVFLDVPEVHPQYEASFNMFKMNYLEKFGQDANKEHQNELWNNFWQELIAEEREESWVRKRKNLVKKFEFDESIRKQGCPCVQARSNVAWDTSEDSFYKGNKDSCDNATPLLYSGSIQAVASTSSKKEKVKICLASTLELLVGVSDTLGEFFGSLVKKVVEEIKRLGNVQAAFEYLGEADTIKLLVMAC</sequence>
<dbReference type="SMART" id="SM00356">
    <property type="entry name" value="ZnF_C3H1"/>
    <property type="match status" value="2"/>
</dbReference>
<dbReference type="GO" id="GO:0008270">
    <property type="term" value="F:zinc ion binding"/>
    <property type="evidence" value="ECO:0007669"/>
    <property type="project" value="UniProtKB-KW"/>
</dbReference>
<keyword evidence="1" id="KW-0479">Metal-binding</keyword>
<feature type="compositionally biased region" description="Basic and acidic residues" evidence="2">
    <location>
        <begin position="129"/>
        <end position="145"/>
    </location>
</feature>
<protein>
    <recommendedName>
        <fullName evidence="3">C3H1-type domain-containing protein</fullName>
    </recommendedName>
</protein>
<dbReference type="Proteomes" id="UP001381693">
    <property type="component" value="Unassembled WGS sequence"/>
</dbReference>
<dbReference type="EMBL" id="JAXCGZ010003882">
    <property type="protein sequence ID" value="KAK7082826.1"/>
    <property type="molecule type" value="Genomic_DNA"/>
</dbReference>
<keyword evidence="1" id="KW-0862">Zinc</keyword>
<feature type="region of interest" description="Disordered" evidence="2">
    <location>
        <begin position="242"/>
        <end position="357"/>
    </location>
</feature>
<gene>
    <name evidence="4" type="ORF">SK128_019258</name>
</gene>
<feature type="compositionally biased region" description="Basic residues" evidence="2">
    <location>
        <begin position="257"/>
        <end position="276"/>
    </location>
</feature>
<evidence type="ECO:0000313" key="4">
    <source>
        <dbReference type="EMBL" id="KAK7082826.1"/>
    </source>
</evidence>
<feature type="region of interest" description="Disordered" evidence="2">
    <location>
        <begin position="85"/>
        <end position="209"/>
    </location>
</feature>
<feature type="zinc finger region" description="C3H1-type" evidence="1">
    <location>
        <begin position="543"/>
        <end position="571"/>
    </location>
</feature>
<name>A0AAN8XH76_HALRR</name>
<proteinExistence type="predicted"/>
<feature type="compositionally biased region" description="Polar residues" evidence="2">
    <location>
        <begin position="806"/>
        <end position="830"/>
    </location>
</feature>
<accession>A0AAN8XH76</accession>
<organism evidence="4 5">
    <name type="scientific">Halocaridina rubra</name>
    <name type="common">Hawaiian red shrimp</name>
    <dbReference type="NCBI Taxonomy" id="373956"/>
    <lineage>
        <taxon>Eukaryota</taxon>
        <taxon>Metazoa</taxon>
        <taxon>Ecdysozoa</taxon>
        <taxon>Arthropoda</taxon>
        <taxon>Crustacea</taxon>
        <taxon>Multicrustacea</taxon>
        <taxon>Malacostraca</taxon>
        <taxon>Eumalacostraca</taxon>
        <taxon>Eucarida</taxon>
        <taxon>Decapoda</taxon>
        <taxon>Pleocyemata</taxon>
        <taxon>Caridea</taxon>
        <taxon>Atyoidea</taxon>
        <taxon>Atyidae</taxon>
        <taxon>Halocaridina</taxon>
    </lineage>
</organism>
<dbReference type="InterPro" id="IPR000571">
    <property type="entry name" value="Znf_CCCH"/>
</dbReference>
<feature type="compositionally biased region" description="Polar residues" evidence="2">
    <location>
        <begin position="102"/>
        <end position="128"/>
    </location>
</feature>
<feature type="compositionally biased region" description="Basic and acidic residues" evidence="2">
    <location>
        <begin position="327"/>
        <end position="337"/>
    </location>
</feature>
<feature type="region of interest" description="Disordered" evidence="2">
    <location>
        <begin position="895"/>
        <end position="1063"/>
    </location>
</feature>
<evidence type="ECO:0000256" key="1">
    <source>
        <dbReference type="PROSITE-ProRule" id="PRU00723"/>
    </source>
</evidence>
<feature type="region of interest" description="Disordered" evidence="2">
    <location>
        <begin position="806"/>
        <end position="856"/>
    </location>
</feature>
<evidence type="ECO:0000313" key="5">
    <source>
        <dbReference type="Proteomes" id="UP001381693"/>
    </source>
</evidence>
<dbReference type="PROSITE" id="PS50103">
    <property type="entry name" value="ZF_C3H1"/>
    <property type="match status" value="1"/>
</dbReference>
<feature type="compositionally biased region" description="Basic and acidic residues" evidence="2">
    <location>
        <begin position="85"/>
        <end position="98"/>
    </location>
</feature>
<comment type="caution">
    <text evidence="4">The sequence shown here is derived from an EMBL/GenBank/DDBJ whole genome shotgun (WGS) entry which is preliminary data.</text>
</comment>
<feature type="compositionally biased region" description="Basic and acidic residues" evidence="2">
    <location>
        <begin position="182"/>
        <end position="205"/>
    </location>
</feature>
<reference evidence="4 5" key="1">
    <citation type="submission" date="2023-11" db="EMBL/GenBank/DDBJ databases">
        <title>Halocaridina rubra genome assembly.</title>
        <authorList>
            <person name="Smith C."/>
        </authorList>
    </citation>
    <scope>NUCLEOTIDE SEQUENCE [LARGE SCALE GENOMIC DNA]</scope>
    <source>
        <strain evidence="4">EP-1</strain>
        <tissue evidence="4">Whole</tissue>
    </source>
</reference>
<feature type="compositionally biased region" description="Polar residues" evidence="2">
    <location>
        <begin position="841"/>
        <end position="854"/>
    </location>
</feature>
<feature type="domain" description="C3H1-type" evidence="3">
    <location>
        <begin position="543"/>
        <end position="571"/>
    </location>
</feature>
<feature type="compositionally biased region" description="Basic and acidic residues" evidence="2">
    <location>
        <begin position="994"/>
        <end position="1009"/>
    </location>
</feature>
<keyword evidence="1" id="KW-0863">Zinc-finger</keyword>
<feature type="compositionally biased region" description="Basic residues" evidence="2">
    <location>
        <begin position="1014"/>
        <end position="1023"/>
    </location>
</feature>
<keyword evidence="5" id="KW-1185">Reference proteome</keyword>
<feature type="compositionally biased region" description="Basic and acidic residues" evidence="2">
    <location>
        <begin position="156"/>
        <end position="170"/>
    </location>
</feature>
<evidence type="ECO:0000259" key="3">
    <source>
        <dbReference type="PROSITE" id="PS50103"/>
    </source>
</evidence>
<evidence type="ECO:0000256" key="2">
    <source>
        <dbReference type="SAM" id="MobiDB-lite"/>
    </source>
</evidence>
<feature type="compositionally biased region" description="Basic residues" evidence="2">
    <location>
        <begin position="1046"/>
        <end position="1063"/>
    </location>
</feature>